<proteinExistence type="predicted"/>
<accession>A0A839XQ13</accession>
<dbReference type="Proteomes" id="UP000564573">
    <property type="component" value="Unassembled WGS sequence"/>
</dbReference>
<feature type="compositionally biased region" description="Basic and acidic residues" evidence="1">
    <location>
        <begin position="216"/>
        <end position="227"/>
    </location>
</feature>
<dbReference type="RefSeq" id="WP_183781082.1">
    <property type="nucleotide sequence ID" value="NZ_JACIBS010000001.1"/>
</dbReference>
<keyword evidence="3" id="KW-1185">Reference proteome</keyword>
<feature type="compositionally biased region" description="Basic and acidic residues" evidence="1">
    <location>
        <begin position="354"/>
        <end position="371"/>
    </location>
</feature>
<feature type="region of interest" description="Disordered" evidence="1">
    <location>
        <begin position="180"/>
        <end position="260"/>
    </location>
</feature>
<gene>
    <name evidence="2" type="ORF">FB384_001667</name>
</gene>
<feature type="region of interest" description="Disordered" evidence="1">
    <location>
        <begin position="298"/>
        <end position="416"/>
    </location>
</feature>
<sequence>MTATTPTPDARRVRRWLWRALTVSGGAAAATAIAWGFGATSASAVENPLDNIGDAKPSADVPFTSGAGDSQAKDSGSSSSKAADSQSSGDWSDGRQTQSPDGGVDHGGAPESDTSEADEASADTAFGRHLADRVDAGDLAECDPAAPGPTDVRGLFDDAHSDRFDIGRFADRGRDLAAADVPADAADAEDAAEPAESADATQASGDAESATCQDSDADRPDADRPDDTDTPETAEPSESCGAADGSAARPHAEHTWKKVTGRAREAVHGFGDALRAAADDWSGDRSVGWDDWSGFELPWSGFTADPADLPSPSDVPMGPGGPDLSEGAPQTSPHDADARAPGGERHHTVTSTSDHGHHETSGVHDTGHDGESTESAAVDTDSGEPTRSSVPEFDPQYVPASVPSHSSIAGSTHADAPSGAVITTAEPFAVAAVGAALRSGLLHKSMSPGSQPGVTPD</sequence>
<feature type="compositionally biased region" description="Basic and acidic residues" evidence="1">
    <location>
        <begin position="250"/>
        <end position="260"/>
    </location>
</feature>
<evidence type="ECO:0000313" key="3">
    <source>
        <dbReference type="Proteomes" id="UP000564573"/>
    </source>
</evidence>
<feature type="compositionally biased region" description="Low complexity" evidence="1">
    <location>
        <begin position="65"/>
        <end position="90"/>
    </location>
</feature>
<organism evidence="2 3">
    <name type="scientific">Prauserella sediminis</name>
    <dbReference type="NCBI Taxonomy" id="577680"/>
    <lineage>
        <taxon>Bacteria</taxon>
        <taxon>Bacillati</taxon>
        <taxon>Actinomycetota</taxon>
        <taxon>Actinomycetes</taxon>
        <taxon>Pseudonocardiales</taxon>
        <taxon>Pseudonocardiaceae</taxon>
        <taxon>Prauserella</taxon>
        <taxon>Prauserella salsuginis group</taxon>
    </lineage>
</organism>
<feature type="region of interest" description="Disordered" evidence="1">
    <location>
        <begin position="49"/>
        <end position="158"/>
    </location>
</feature>
<evidence type="ECO:0000313" key="2">
    <source>
        <dbReference type="EMBL" id="MBB3662763.1"/>
    </source>
</evidence>
<comment type="caution">
    <text evidence="2">The sequence shown here is derived from an EMBL/GenBank/DDBJ whole genome shotgun (WGS) entry which is preliminary data.</text>
</comment>
<dbReference type="EMBL" id="JACIBS010000001">
    <property type="protein sequence ID" value="MBB3662763.1"/>
    <property type="molecule type" value="Genomic_DNA"/>
</dbReference>
<evidence type="ECO:0000256" key="1">
    <source>
        <dbReference type="SAM" id="MobiDB-lite"/>
    </source>
</evidence>
<dbReference type="AlphaFoldDB" id="A0A839XQ13"/>
<feature type="compositionally biased region" description="Basic and acidic residues" evidence="1">
    <location>
        <begin position="334"/>
        <end position="347"/>
    </location>
</feature>
<reference evidence="2 3" key="1">
    <citation type="submission" date="2020-08" db="EMBL/GenBank/DDBJ databases">
        <title>Sequencing the genomes of 1000 actinobacteria strains.</title>
        <authorList>
            <person name="Klenk H.-P."/>
        </authorList>
    </citation>
    <scope>NUCLEOTIDE SEQUENCE [LARGE SCALE GENOMIC DNA]</scope>
    <source>
        <strain evidence="2 3">DSM 45267</strain>
    </source>
</reference>
<name>A0A839XQ13_9PSEU</name>
<protein>
    <submittedName>
        <fullName evidence="2">Uncharacterized protein</fullName>
    </submittedName>
</protein>